<evidence type="ECO:0000313" key="2">
    <source>
        <dbReference type="Proteomes" id="UP001206925"/>
    </source>
</evidence>
<sequence length="67" mass="7122">GGSDPLHLLCRLVGFGGSEVRGGHRLRVTLELITDFVCVRVLSVGYGSFCSISLISISSFGSNCRYG</sequence>
<dbReference type="AlphaFoldDB" id="A0AAD5BLZ3"/>
<comment type="caution">
    <text evidence="1">The sequence shown here is derived from an EMBL/GenBank/DDBJ whole genome shotgun (WGS) entry which is preliminary data.</text>
</comment>
<gene>
    <name evidence="1" type="ORF">M8C21_014583</name>
</gene>
<reference evidence="1" key="1">
    <citation type="submission" date="2022-06" db="EMBL/GenBank/DDBJ databases">
        <title>Uncovering the hologenomic basis of an extraordinary plant invasion.</title>
        <authorList>
            <person name="Bieker V.C."/>
            <person name="Martin M.D."/>
            <person name="Gilbert T."/>
            <person name="Hodgins K."/>
            <person name="Battlay P."/>
            <person name="Petersen B."/>
            <person name="Wilson J."/>
        </authorList>
    </citation>
    <scope>NUCLEOTIDE SEQUENCE</scope>
    <source>
        <strain evidence="1">AA19_3_7</strain>
        <tissue evidence="1">Leaf</tissue>
    </source>
</reference>
<name>A0AAD5BLZ3_AMBAR</name>
<keyword evidence="2" id="KW-1185">Reference proteome</keyword>
<feature type="non-terminal residue" evidence="1">
    <location>
        <position position="1"/>
    </location>
</feature>
<accession>A0AAD5BLZ3</accession>
<organism evidence="1 2">
    <name type="scientific">Ambrosia artemisiifolia</name>
    <name type="common">Common ragweed</name>
    <dbReference type="NCBI Taxonomy" id="4212"/>
    <lineage>
        <taxon>Eukaryota</taxon>
        <taxon>Viridiplantae</taxon>
        <taxon>Streptophyta</taxon>
        <taxon>Embryophyta</taxon>
        <taxon>Tracheophyta</taxon>
        <taxon>Spermatophyta</taxon>
        <taxon>Magnoliopsida</taxon>
        <taxon>eudicotyledons</taxon>
        <taxon>Gunneridae</taxon>
        <taxon>Pentapetalae</taxon>
        <taxon>asterids</taxon>
        <taxon>campanulids</taxon>
        <taxon>Asterales</taxon>
        <taxon>Asteraceae</taxon>
        <taxon>Asteroideae</taxon>
        <taxon>Heliantheae alliance</taxon>
        <taxon>Heliantheae</taxon>
        <taxon>Ambrosia</taxon>
    </lineage>
</organism>
<protein>
    <submittedName>
        <fullName evidence="1">Uncharacterized protein</fullName>
    </submittedName>
</protein>
<proteinExistence type="predicted"/>
<dbReference type="EMBL" id="JAMZMK010011864">
    <property type="protein sequence ID" value="KAI7725761.1"/>
    <property type="molecule type" value="Genomic_DNA"/>
</dbReference>
<evidence type="ECO:0000313" key="1">
    <source>
        <dbReference type="EMBL" id="KAI7725761.1"/>
    </source>
</evidence>
<dbReference type="Proteomes" id="UP001206925">
    <property type="component" value="Unassembled WGS sequence"/>
</dbReference>